<organism evidence="1">
    <name type="scientific">Aspergillus arachidicola</name>
    <dbReference type="NCBI Taxonomy" id="656916"/>
    <lineage>
        <taxon>Eukaryota</taxon>
        <taxon>Fungi</taxon>
        <taxon>Dikarya</taxon>
        <taxon>Ascomycota</taxon>
        <taxon>Pezizomycotina</taxon>
        <taxon>Eurotiomycetes</taxon>
        <taxon>Eurotiomycetidae</taxon>
        <taxon>Eurotiales</taxon>
        <taxon>Aspergillaceae</taxon>
        <taxon>Aspergillus</taxon>
        <taxon>Aspergillus subgen. Circumdati</taxon>
    </lineage>
</organism>
<sequence length="189" mass="21737">MICSDTESTYSNECASNRGYGTDDTLAVTRDWEICVPTELMGQAVELLLSEPYATQYRLLKPWPYYNPYSLIHTYHRFKSRGINHYSCLVPSVDVHIDWDPSNCLNTCNMLQLCDVIDGTNVSEEWGENNLDIEGTNDEFGGKNKREVWQSLVRTKEDRLDWTKPKDVFITQHRATGAPDPWTELSDMS</sequence>
<dbReference type="OrthoDB" id="3259529at2759"/>
<protein>
    <submittedName>
        <fullName evidence="1">Uncharacterized protein</fullName>
    </submittedName>
</protein>
<dbReference type="EMBL" id="ML737146">
    <property type="protein sequence ID" value="KAE8340609.1"/>
    <property type="molecule type" value="Genomic_DNA"/>
</dbReference>
<name>A0A5N6Y863_9EURO</name>
<accession>A0A5N6Y863</accession>
<dbReference type="Proteomes" id="UP000325558">
    <property type="component" value="Unassembled WGS sequence"/>
</dbReference>
<dbReference type="AlphaFoldDB" id="A0A5N6Y863"/>
<evidence type="ECO:0000313" key="1">
    <source>
        <dbReference type="EMBL" id="KAE8340609.1"/>
    </source>
</evidence>
<proteinExistence type="predicted"/>
<gene>
    <name evidence="1" type="ORF">BDV24DRAFT_151749</name>
</gene>
<reference evidence="1" key="1">
    <citation type="submission" date="2019-04" db="EMBL/GenBank/DDBJ databases">
        <title>Friends and foes A comparative genomics study of 23 Aspergillus species from section Flavi.</title>
        <authorList>
            <consortium name="DOE Joint Genome Institute"/>
            <person name="Kjaerbolling I."/>
            <person name="Vesth T."/>
            <person name="Frisvad J.C."/>
            <person name="Nybo J.L."/>
            <person name="Theobald S."/>
            <person name="Kildgaard S."/>
            <person name="Isbrandt T."/>
            <person name="Kuo A."/>
            <person name="Sato A."/>
            <person name="Lyhne E.K."/>
            <person name="Kogle M.E."/>
            <person name="Wiebenga A."/>
            <person name="Kun R.S."/>
            <person name="Lubbers R.J."/>
            <person name="Makela M.R."/>
            <person name="Barry K."/>
            <person name="Chovatia M."/>
            <person name="Clum A."/>
            <person name="Daum C."/>
            <person name="Haridas S."/>
            <person name="He G."/>
            <person name="LaButti K."/>
            <person name="Lipzen A."/>
            <person name="Mondo S."/>
            <person name="Riley R."/>
            <person name="Salamov A."/>
            <person name="Simmons B.A."/>
            <person name="Magnuson J.K."/>
            <person name="Henrissat B."/>
            <person name="Mortensen U.H."/>
            <person name="Larsen T.O."/>
            <person name="Devries R.P."/>
            <person name="Grigoriev I.V."/>
            <person name="Machida M."/>
            <person name="Baker S.E."/>
            <person name="Andersen M.R."/>
        </authorList>
    </citation>
    <scope>NUCLEOTIDE SEQUENCE</scope>
    <source>
        <strain evidence="1">CBS 117612</strain>
    </source>
</reference>